<evidence type="ECO:0000313" key="1">
    <source>
        <dbReference type="EMBL" id="SFR65198.1"/>
    </source>
</evidence>
<evidence type="ECO:0000313" key="2">
    <source>
        <dbReference type="Proteomes" id="UP000243250"/>
    </source>
</evidence>
<organism evidence="1 2">
    <name type="scientific">Halogeometricum limi</name>
    <dbReference type="NCBI Taxonomy" id="555875"/>
    <lineage>
        <taxon>Archaea</taxon>
        <taxon>Methanobacteriati</taxon>
        <taxon>Methanobacteriota</taxon>
        <taxon>Stenosarchaea group</taxon>
        <taxon>Halobacteria</taxon>
        <taxon>Halobacteriales</taxon>
        <taxon>Haloferacaceae</taxon>
        <taxon>Halogeometricum</taxon>
    </lineage>
</organism>
<sequence>MSESSNGTAPRDCELEYFERNHYFHGKLMTPRDMEAQEAYHDGRLRMLARDVLGSGVVRGLAVEVEAVEGTSDITVTVSKGVALDCCGTPVVVEGGDGVEVSPVLAAEGDNDQYLYLKYDDCKRETVPVPGGGSGCGGECEYNRILEKFEIVAERVVDVDDPHRGPHVVEEVEFPKRSGVVDDDGQPKSSEEVNVELLRLARAYHETHRQPYTSCTDPHVYLCRITPTVAGETTTWSIVDDGLGQYVYSNELLYAAIARHAAAFDNPHETTLAARAGSSEREAFLHVRDGDDDEDDVRLTSAENQVEFEVTDASTLDLSVPGVKTNADNIATNTTDITNNTTNISENTTKIGENTTNITTNTENIENLTKRVSMLERYVLDKTLKYKISCFERAAEAFNGTFAQDVARKIVARAEAGIRGGVYRNTKENRDDRAFHVFVGKNREEETFEGLEVVEDDDIITVTENDHEITIDTDEYRERGDPGFDVDSEEGVLKGDFTLFDLELLFRDAVSEISDSRHDPPLEPSYEEALRELRDVLNDDEAEEVDVAVAQDLVCETVEWLRPTGEQRGFEFELDPEQVQTRIHETLVVSGFSSRPRGTTVRVRISRTGDNPLLVTGEGEVGRDSRWRVEFPVGDFERGTYEVRATDGAESQSKRLDVR</sequence>
<protein>
    <submittedName>
        <fullName evidence="1">Uncharacterized protein</fullName>
    </submittedName>
</protein>
<dbReference type="STRING" id="555875.SAMN04488124_3156"/>
<reference evidence="2" key="1">
    <citation type="submission" date="2016-10" db="EMBL/GenBank/DDBJ databases">
        <authorList>
            <person name="Varghese N."/>
            <person name="Submissions S."/>
        </authorList>
    </citation>
    <scope>NUCLEOTIDE SEQUENCE [LARGE SCALE GENOMIC DNA]</scope>
    <source>
        <strain evidence="2">CGMCC 1.8711</strain>
    </source>
</reference>
<dbReference type="AlphaFoldDB" id="A0A1I6IET1"/>
<keyword evidence="2" id="KW-1185">Reference proteome</keyword>
<dbReference type="OrthoDB" id="275839at2157"/>
<name>A0A1I6IET1_9EURY</name>
<dbReference type="RefSeq" id="WP_089882689.1">
    <property type="nucleotide sequence ID" value="NZ_FOYS01000005.1"/>
</dbReference>
<proteinExistence type="predicted"/>
<dbReference type="Gene3D" id="1.20.5.340">
    <property type="match status" value="1"/>
</dbReference>
<dbReference type="EMBL" id="FOYS01000005">
    <property type="protein sequence ID" value="SFR65198.1"/>
    <property type="molecule type" value="Genomic_DNA"/>
</dbReference>
<dbReference type="Proteomes" id="UP000243250">
    <property type="component" value="Unassembled WGS sequence"/>
</dbReference>
<gene>
    <name evidence="1" type="ORF">SAMN04488124_3156</name>
</gene>
<accession>A0A1I6IET1</accession>